<evidence type="ECO:0000259" key="5">
    <source>
        <dbReference type="PROSITE" id="PS50061"/>
    </source>
</evidence>
<dbReference type="InterPro" id="IPR046328">
    <property type="entry name" value="ETS_fam"/>
</dbReference>
<proteinExistence type="inferred from homology"/>
<dbReference type="PROSITE" id="PS00346">
    <property type="entry name" value="ETS_DOMAIN_2"/>
    <property type="match status" value="1"/>
</dbReference>
<dbReference type="GeneID" id="119738174"/>
<dbReference type="EnsemblMetazoa" id="XM_038212963.1">
    <property type="protein sequence ID" value="XP_038068891.1"/>
    <property type="gene ID" value="LOC119738174"/>
</dbReference>
<dbReference type="AlphaFoldDB" id="A0A914B054"/>
<dbReference type="OrthoDB" id="10042983at2759"/>
<dbReference type="SMART" id="SM00251">
    <property type="entry name" value="SAM_PNT"/>
    <property type="match status" value="1"/>
</dbReference>
<dbReference type="Proteomes" id="UP000887568">
    <property type="component" value="Unplaced"/>
</dbReference>
<accession>A0A914B054</accession>
<evidence type="ECO:0000256" key="4">
    <source>
        <dbReference type="SAM" id="MobiDB-lite"/>
    </source>
</evidence>
<feature type="domain" description="ETS" evidence="5">
    <location>
        <begin position="591"/>
        <end position="672"/>
    </location>
</feature>
<dbReference type="PROSITE" id="PS50061">
    <property type="entry name" value="ETS_DOMAIN_3"/>
    <property type="match status" value="1"/>
</dbReference>
<protein>
    <submittedName>
        <fullName evidence="7">Uncharacterized protein</fullName>
    </submittedName>
</protein>
<feature type="region of interest" description="Disordered" evidence="4">
    <location>
        <begin position="210"/>
        <end position="289"/>
    </location>
</feature>
<feature type="region of interest" description="Disordered" evidence="4">
    <location>
        <begin position="684"/>
        <end position="770"/>
    </location>
</feature>
<dbReference type="InterPro" id="IPR036388">
    <property type="entry name" value="WH-like_DNA-bd_sf"/>
</dbReference>
<evidence type="ECO:0000313" key="7">
    <source>
        <dbReference type="EnsemblMetazoa" id="XP_038068891.1"/>
    </source>
</evidence>
<dbReference type="PRINTS" id="PR00454">
    <property type="entry name" value="ETSDOMAIN"/>
</dbReference>
<keyword evidence="2 3" id="KW-0238">DNA-binding</keyword>
<dbReference type="InterPro" id="IPR003118">
    <property type="entry name" value="Pointed_dom"/>
</dbReference>
<keyword evidence="8" id="KW-1185">Reference proteome</keyword>
<feature type="region of interest" description="Disordered" evidence="4">
    <location>
        <begin position="445"/>
        <end position="472"/>
    </location>
</feature>
<dbReference type="PROSITE" id="PS51433">
    <property type="entry name" value="PNT"/>
    <property type="match status" value="1"/>
</dbReference>
<feature type="compositionally biased region" description="Low complexity" evidence="4">
    <location>
        <begin position="261"/>
        <end position="276"/>
    </location>
</feature>
<evidence type="ECO:0000256" key="2">
    <source>
        <dbReference type="ARBA" id="ARBA00023125"/>
    </source>
</evidence>
<sequence length="770" mass="85406">MEKTVSPTAYQLSPTAAVAFQPHALIWDFGLASNGRFPPRQPAGFHVGPATVRSPTMPGTHATSPVANSASDQPAVFTFNACPQALSGKFPLSWSKEEVEDWLKWCVQEFSLGGVELRRFSMNGKALCLLTKEGFQHRAPYAGDVLHDLLQKLLRKGGIHFCQSVPSMQMKSTSSSANEAITLARHLCNETTALNGKGFQEIPDYTQDVASIPRCTPSPSSKMPSSKYNSDEHSNAHSVNRNYRENDGEENMPLNLKITEAASESSSDSGISACSSQELAEERESHPAHPLSAVNIYACHPDRSEVSCPTRPSQGHRSPPVEGHSKRSSPAEVRVRRSSLTVESNYKRGPQSYVGYPASDTTFSTYPTPDTGSDTLHVSHIQSSAVPEQTDYKNRWARWNRYPDVSYFTNYKINKEGKLADVDAARHQQGVKHVVWKEDHLSLKEERDRSPVRSRTHAKEEQLFNGSPGIPSPRHSIPDNHSRHYNSHGQIMLSACEVPVIRTTEKLRRHSSDSAASRSLAAYRMESIPAAHHNSYACKSPQQKRNCAGDGFPKVQSAFFSQQSRRDSLMASRIGNQTEGEGSCKQKGECRLLWDFLAQLLNDDRYTPYISWEEKDKLIFRIVDPTAVAKMWGRQKNRDNMTYEKLSRALRYYYRTNIIAKVPGQKLTYRFLQDPKDIANAPRFSKAKKVQTATQDGALTADGASSREGAITPGSVHSDSSDSGSESTSSESTVVAMPTDAVETTAMETDFKEQEIVEVSIKEEPVQTGD</sequence>
<feature type="compositionally biased region" description="Low complexity" evidence="4">
    <location>
        <begin position="714"/>
        <end position="734"/>
    </location>
</feature>
<feature type="region of interest" description="Disordered" evidence="4">
    <location>
        <begin position="304"/>
        <end position="341"/>
    </location>
</feature>
<evidence type="ECO:0000313" key="8">
    <source>
        <dbReference type="Proteomes" id="UP000887568"/>
    </source>
</evidence>
<dbReference type="InterPro" id="IPR036390">
    <property type="entry name" value="WH_DNA-bd_sf"/>
</dbReference>
<feature type="compositionally biased region" description="Basic and acidic residues" evidence="4">
    <location>
        <begin position="445"/>
        <end position="462"/>
    </location>
</feature>
<evidence type="ECO:0000256" key="3">
    <source>
        <dbReference type="RuleBase" id="RU004019"/>
    </source>
</evidence>
<name>A0A914B054_PATMI</name>
<dbReference type="SMART" id="SM00413">
    <property type="entry name" value="ETS"/>
    <property type="match status" value="1"/>
</dbReference>
<feature type="region of interest" description="Disordered" evidence="4">
    <location>
        <begin position="40"/>
        <end position="69"/>
    </location>
</feature>
<dbReference type="RefSeq" id="XP_038068891.1">
    <property type="nucleotide sequence ID" value="XM_038212963.1"/>
</dbReference>
<evidence type="ECO:0000256" key="1">
    <source>
        <dbReference type="ARBA" id="ARBA00005562"/>
    </source>
</evidence>
<dbReference type="Gene3D" id="1.10.150.50">
    <property type="entry name" value="Transcription Factor, Ets-1"/>
    <property type="match status" value="1"/>
</dbReference>
<dbReference type="GO" id="GO:0030154">
    <property type="term" value="P:cell differentiation"/>
    <property type="evidence" value="ECO:0007669"/>
    <property type="project" value="TreeGrafter"/>
</dbReference>
<evidence type="ECO:0000259" key="6">
    <source>
        <dbReference type="PROSITE" id="PS51433"/>
    </source>
</evidence>
<dbReference type="PANTHER" id="PTHR11849:SF201">
    <property type="entry name" value="ETS DNA-BINDING PROTEIN POKKURI"/>
    <property type="match status" value="1"/>
</dbReference>
<dbReference type="GO" id="GO:0043565">
    <property type="term" value="F:sequence-specific DNA binding"/>
    <property type="evidence" value="ECO:0007669"/>
    <property type="project" value="InterPro"/>
</dbReference>
<dbReference type="Pfam" id="PF00178">
    <property type="entry name" value="Ets"/>
    <property type="match status" value="1"/>
</dbReference>
<dbReference type="InterPro" id="IPR000418">
    <property type="entry name" value="Ets_dom"/>
</dbReference>
<keyword evidence="3" id="KW-0539">Nucleus</keyword>
<feature type="compositionally biased region" description="Low complexity" evidence="4">
    <location>
        <begin position="217"/>
        <end position="227"/>
    </location>
</feature>
<dbReference type="SUPFAM" id="SSF46785">
    <property type="entry name" value="Winged helix' DNA-binding domain"/>
    <property type="match status" value="1"/>
</dbReference>
<dbReference type="Gene3D" id="1.10.10.10">
    <property type="entry name" value="Winged helix-like DNA-binding domain superfamily/Winged helix DNA-binding domain"/>
    <property type="match status" value="1"/>
</dbReference>
<dbReference type="GO" id="GO:0005634">
    <property type="term" value="C:nucleus"/>
    <property type="evidence" value="ECO:0007669"/>
    <property type="project" value="UniProtKB-SubCell"/>
</dbReference>
<reference evidence="7" key="1">
    <citation type="submission" date="2022-11" db="UniProtKB">
        <authorList>
            <consortium name="EnsemblMetazoa"/>
        </authorList>
    </citation>
    <scope>IDENTIFICATION</scope>
</reference>
<dbReference type="InterPro" id="IPR013761">
    <property type="entry name" value="SAM/pointed_sf"/>
</dbReference>
<dbReference type="Pfam" id="PF02198">
    <property type="entry name" value="SAM_PNT"/>
    <property type="match status" value="1"/>
</dbReference>
<feature type="compositionally biased region" description="Basic and acidic residues" evidence="4">
    <location>
        <begin position="749"/>
        <end position="770"/>
    </location>
</feature>
<comment type="subcellular location">
    <subcellularLocation>
        <location evidence="3">Nucleus</location>
    </subcellularLocation>
</comment>
<feature type="domain" description="PNT" evidence="6">
    <location>
        <begin position="73"/>
        <end position="157"/>
    </location>
</feature>
<organism evidence="7 8">
    <name type="scientific">Patiria miniata</name>
    <name type="common">Bat star</name>
    <name type="synonym">Asterina miniata</name>
    <dbReference type="NCBI Taxonomy" id="46514"/>
    <lineage>
        <taxon>Eukaryota</taxon>
        <taxon>Metazoa</taxon>
        <taxon>Echinodermata</taxon>
        <taxon>Eleutherozoa</taxon>
        <taxon>Asterozoa</taxon>
        <taxon>Asteroidea</taxon>
        <taxon>Valvatacea</taxon>
        <taxon>Valvatida</taxon>
        <taxon>Asterinidae</taxon>
        <taxon>Patiria</taxon>
    </lineage>
</organism>
<dbReference type="PANTHER" id="PTHR11849">
    <property type="entry name" value="ETS"/>
    <property type="match status" value="1"/>
</dbReference>
<dbReference type="GO" id="GO:0000981">
    <property type="term" value="F:DNA-binding transcription factor activity, RNA polymerase II-specific"/>
    <property type="evidence" value="ECO:0007669"/>
    <property type="project" value="TreeGrafter"/>
</dbReference>
<dbReference type="SUPFAM" id="SSF47769">
    <property type="entry name" value="SAM/Pointed domain"/>
    <property type="match status" value="1"/>
</dbReference>
<dbReference type="OMA" id="DSFRHMR"/>
<comment type="similarity">
    <text evidence="1 3">Belongs to the ETS family.</text>
</comment>